<dbReference type="SMART" id="SM00849">
    <property type="entry name" value="Lactamase_B"/>
    <property type="match status" value="1"/>
</dbReference>
<evidence type="ECO:0000256" key="3">
    <source>
        <dbReference type="ARBA" id="ARBA00022801"/>
    </source>
</evidence>
<evidence type="ECO:0000313" key="7">
    <source>
        <dbReference type="EMBL" id="WXB01805.1"/>
    </source>
</evidence>
<accession>A0ABZ2KTE1</accession>
<organism evidence="7 8">
    <name type="scientific">Pendulispora rubella</name>
    <dbReference type="NCBI Taxonomy" id="2741070"/>
    <lineage>
        <taxon>Bacteria</taxon>
        <taxon>Pseudomonadati</taxon>
        <taxon>Myxococcota</taxon>
        <taxon>Myxococcia</taxon>
        <taxon>Myxococcales</taxon>
        <taxon>Sorangiineae</taxon>
        <taxon>Pendulisporaceae</taxon>
        <taxon>Pendulispora</taxon>
    </lineage>
</organism>
<evidence type="ECO:0000256" key="4">
    <source>
        <dbReference type="ARBA" id="ARBA00022833"/>
    </source>
</evidence>
<keyword evidence="5" id="KW-0732">Signal</keyword>
<evidence type="ECO:0000313" key="8">
    <source>
        <dbReference type="Proteomes" id="UP001374803"/>
    </source>
</evidence>
<evidence type="ECO:0000256" key="5">
    <source>
        <dbReference type="SAM" id="SignalP"/>
    </source>
</evidence>
<dbReference type="Proteomes" id="UP001374803">
    <property type="component" value="Chromosome"/>
</dbReference>
<feature type="domain" description="Metallo-beta-lactamase" evidence="6">
    <location>
        <begin position="95"/>
        <end position="300"/>
    </location>
</feature>
<dbReference type="PANTHER" id="PTHR42978:SF6">
    <property type="entry name" value="QUORUM-QUENCHING LACTONASE YTNP-RELATED"/>
    <property type="match status" value="1"/>
</dbReference>
<sequence>MNTRKMAVKFGRVALLLAMVTACAAVDADAEPSKGKVNLQVVPGVYRFDVGDFRMTALSDGTVAQDVYKIASNTSPGELDGALHRGYVTNPVEASINVVLIQAGPRLVLVDTGSGELFGPGNGGKLVSAMTATGVRPQQITDILITHVHTDHSGGLIADGKIQFPNATVHVGKPDVDFFLDPANSAKSGYDIHYFNEAIKTLKPYVDAGKVRTFSGTTEVLPGITASLHPGHTPGTAFFVAESRGEKITFIGDIVHFSAVQFPNPKVTVVYDLDTKAAAAVRTQQFSLFAQQRMLVSAPHLPFPGVGHVRAEAGGGFGWVPIDYTNRQAK</sequence>
<dbReference type="EMBL" id="CP089983">
    <property type="protein sequence ID" value="WXB01805.1"/>
    <property type="molecule type" value="Genomic_DNA"/>
</dbReference>
<gene>
    <name evidence="7" type="ORF">LVJ94_33420</name>
</gene>
<keyword evidence="2" id="KW-0479">Metal-binding</keyword>
<protein>
    <submittedName>
        <fullName evidence="7">MBL fold metallo-hydrolase</fullName>
    </submittedName>
</protein>
<dbReference type="Pfam" id="PF00753">
    <property type="entry name" value="Lactamase_B"/>
    <property type="match status" value="1"/>
</dbReference>
<dbReference type="Gene3D" id="3.60.15.10">
    <property type="entry name" value="Ribonuclease Z/Hydroxyacylglutathione hydrolase-like"/>
    <property type="match status" value="1"/>
</dbReference>
<keyword evidence="3" id="KW-0378">Hydrolase</keyword>
<dbReference type="PANTHER" id="PTHR42978">
    <property type="entry name" value="QUORUM-QUENCHING LACTONASE YTNP-RELATED-RELATED"/>
    <property type="match status" value="1"/>
</dbReference>
<proteinExistence type="inferred from homology"/>
<dbReference type="CDD" id="cd07720">
    <property type="entry name" value="OPHC2-like_MBL-fold"/>
    <property type="match status" value="1"/>
</dbReference>
<dbReference type="RefSeq" id="WP_394831424.1">
    <property type="nucleotide sequence ID" value="NZ_CP089929.1"/>
</dbReference>
<dbReference type="InterPro" id="IPR036866">
    <property type="entry name" value="RibonucZ/Hydroxyglut_hydro"/>
</dbReference>
<evidence type="ECO:0000256" key="2">
    <source>
        <dbReference type="ARBA" id="ARBA00022723"/>
    </source>
</evidence>
<dbReference type="PROSITE" id="PS51257">
    <property type="entry name" value="PROKAR_LIPOPROTEIN"/>
    <property type="match status" value="1"/>
</dbReference>
<evidence type="ECO:0000256" key="1">
    <source>
        <dbReference type="ARBA" id="ARBA00007749"/>
    </source>
</evidence>
<evidence type="ECO:0000259" key="6">
    <source>
        <dbReference type="SMART" id="SM00849"/>
    </source>
</evidence>
<dbReference type="InterPro" id="IPR051013">
    <property type="entry name" value="MBL_superfamily_lactonases"/>
</dbReference>
<name>A0ABZ2KTE1_9BACT</name>
<feature type="signal peptide" evidence="5">
    <location>
        <begin position="1"/>
        <end position="24"/>
    </location>
</feature>
<comment type="similarity">
    <text evidence="1">Belongs to the metallo-beta-lactamase superfamily.</text>
</comment>
<feature type="chain" id="PRO_5046331697" evidence="5">
    <location>
        <begin position="25"/>
        <end position="330"/>
    </location>
</feature>
<keyword evidence="8" id="KW-1185">Reference proteome</keyword>
<dbReference type="SUPFAM" id="SSF56281">
    <property type="entry name" value="Metallo-hydrolase/oxidoreductase"/>
    <property type="match status" value="1"/>
</dbReference>
<reference evidence="7" key="1">
    <citation type="submission" date="2021-12" db="EMBL/GenBank/DDBJ databases">
        <title>Discovery of the Pendulisporaceae a myxobacterial family with distinct sporulation behavior and unique specialized metabolism.</title>
        <authorList>
            <person name="Garcia R."/>
            <person name="Popoff A."/>
            <person name="Bader C.D."/>
            <person name="Loehr J."/>
            <person name="Walesch S."/>
            <person name="Walt C."/>
            <person name="Boldt J."/>
            <person name="Bunk B."/>
            <person name="Haeckl F.J.F.P.J."/>
            <person name="Gunesch A.P."/>
            <person name="Birkelbach J."/>
            <person name="Nuebel U."/>
            <person name="Pietschmann T."/>
            <person name="Bach T."/>
            <person name="Mueller R."/>
        </authorList>
    </citation>
    <scope>NUCLEOTIDE SEQUENCE</scope>
    <source>
        <strain evidence="7">MSr11367</strain>
    </source>
</reference>
<dbReference type="InterPro" id="IPR001279">
    <property type="entry name" value="Metallo-B-lactamas"/>
</dbReference>
<keyword evidence="4" id="KW-0862">Zinc</keyword>